<evidence type="ECO:0000313" key="2">
    <source>
        <dbReference type="EMBL" id="WAC02013.1"/>
    </source>
</evidence>
<organism evidence="2 3">
    <name type="scientific">Lacinutrix neustonica</name>
    <dbReference type="NCBI Taxonomy" id="2980107"/>
    <lineage>
        <taxon>Bacteria</taxon>
        <taxon>Pseudomonadati</taxon>
        <taxon>Bacteroidota</taxon>
        <taxon>Flavobacteriia</taxon>
        <taxon>Flavobacteriales</taxon>
        <taxon>Flavobacteriaceae</taxon>
        <taxon>Lacinutrix</taxon>
    </lineage>
</organism>
<feature type="domain" description="Outer membrane protein beta-barrel" evidence="1">
    <location>
        <begin position="37"/>
        <end position="180"/>
    </location>
</feature>
<dbReference type="Pfam" id="PF13568">
    <property type="entry name" value="OMP_b-brl_2"/>
    <property type="match status" value="1"/>
</dbReference>
<dbReference type="AlphaFoldDB" id="A0A9E8SD36"/>
<keyword evidence="3" id="KW-1185">Reference proteome</keyword>
<dbReference type="EMBL" id="CP113088">
    <property type="protein sequence ID" value="WAC02013.1"/>
    <property type="molecule type" value="Genomic_DNA"/>
</dbReference>
<gene>
    <name evidence="2" type="ORF">N7U66_19660</name>
</gene>
<evidence type="ECO:0000259" key="1">
    <source>
        <dbReference type="Pfam" id="PF13568"/>
    </source>
</evidence>
<sequence length="212" mass="23500">MSILLHFHRGLDYKSDVSKHFCFSLLFIISIVSLTMAQDGSGLGIKGGINYNGNGDYFNSISNTSEDPMRAVGYHFGLFGKIGNILYLKPELIYTKTKSDYSRGELNLQRIDAPILLGLKVLGPFSVFAGPAFQYILDSELVGANLESIENDFTIGLNFGIGFNLNNIGIDLRYERSFNENEAKIVTTNNSIAIGRLDIRPEQLILSFSVKL</sequence>
<accession>A0A9E8SD36</accession>
<evidence type="ECO:0000313" key="3">
    <source>
        <dbReference type="Proteomes" id="UP001164705"/>
    </source>
</evidence>
<proteinExistence type="predicted"/>
<dbReference type="InterPro" id="IPR025665">
    <property type="entry name" value="Beta-barrel_OMP_2"/>
</dbReference>
<dbReference type="RefSeq" id="WP_267676611.1">
    <property type="nucleotide sequence ID" value="NZ_CP113088.1"/>
</dbReference>
<protein>
    <submittedName>
        <fullName evidence="2">Outer membrane beta-barrel protein</fullName>
    </submittedName>
</protein>
<dbReference type="Proteomes" id="UP001164705">
    <property type="component" value="Chromosome"/>
</dbReference>
<reference evidence="2" key="1">
    <citation type="submission" date="2022-11" db="EMBL/GenBank/DDBJ databases">
        <title>Lacinutrix neustonica HL-RS19T sp. nov., isolated from the surface microlayer sample of brackish Lake Shihwa.</title>
        <authorList>
            <person name="Choi J.Y."/>
            <person name="Hwang C.Y."/>
        </authorList>
    </citation>
    <scope>NUCLEOTIDE SEQUENCE</scope>
    <source>
        <strain evidence="2">HL-RS19</strain>
    </source>
</reference>
<name>A0A9E8SD36_9FLAO</name>
<dbReference type="KEGG" id="lnu:N7U66_19660"/>